<feature type="region of interest" description="Disordered" evidence="1">
    <location>
        <begin position="161"/>
        <end position="184"/>
    </location>
</feature>
<dbReference type="Proteomes" id="UP001146793">
    <property type="component" value="Unassembled WGS sequence"/>
</dbReference>
<feature type="compositionally biased region" description="Low complexity" evidence="1">
    <location>
        <begin position="242"/>
        <end position="257"/>
    </location>
</feature>
<keyword evidence="2" id="KW-0675">Receptor</keyword>
<protein>
    <submittedName>
        <fullName evidence="2">Aryl hydrocarbon receptor</fullName>
    </submittedName>
</protein>
<feature type="compositionally biased region" description="Acidic residues" evidence="1">
    <location>
        <begin position="328"/>
        <end position="339"/>
    </location>
</feature>
<name>A0AAV7YMS1_9EUKA</name>
<feature type="region of interest" description="Disordered" evidence="1">
    <location>
        <begin position="361"/>
        <end position="383"/>
    </location>
</feature>
<feature type="compositionally biased region" description="Basic residues" evidence="1">
    <location>
        <begin position="58"/>
        <end position="80"/>
    </location>
</feature>
<feature type="region of interest" description="Disordered" evidence="1">
    <location>
        <begin position="294"/>
        <end position="347"/>
    </location>
</feature>
<evidence type="ECO:0000313" key="2">
    <source>
        <dbReference type="EMBL" id="KAJ3428754.1"/>
    </source>
</evidence>
<feature type="compositionally biased region" description="Acidic residues" evidence="1">
    <location>
        <begin position="373"/>
        <end position="383"/>
    </location>
</feature>
<feature type="compositionally biased region" description="Basic and acidic residues" evidence="1">
    <location>
        <begin position="217"/>
        <end position="236"/>
    </location>
</feature>
<evidence type="ECO:0000256" key="1">
    <source>
        <dbReference type="SAM" id="MobiDB-lite"/>
    </source>
</evidence>
<feature type="region of interest" description="Disordered" evidence="1">
    <location>
        <begin position="56"/>
        <end position="106"/>
    </location>
</feature>
<feature type="compositionally biased region" description="Polar residues" evidence="1">
    <location>
        <begin position="318"/>
        <end position="327"/>
    </location>
</feature>
<proteinExistence type="predicted"/>
<feature type="compositionally biased region" description="Polar residues" evidence="1">
    <location>
        <begin position="199"/>
        <end position="209"/>
    </location>
</feature>
<feature type="region of interest" description="Disordered" evidence="1">
    <location>
        <begin position="196"/>
        <end position="281"/>
    </location>
</feature>
<dbReference type="EMBL" id="JANTQA010000057">
    <property type="protein sequence ID" value="KAJ3428754.1"/>
    <property type="molecule type" value="Genomic_DNA"/>
</dbReference>
<evidence type="ECO:0000313" key="3">
    <source>
        <dbReference type="Proteomes" id="UP001146793"/>
    </source>
</evidence>
<accession>A0AAV7YMS1</accession>
<gene>
    <name evidence="2" type="ORF">M0812_24087</name>
</gene>
<sequence>MGSFIPKWKPSTDLSGLFDSKEVDIYYHLAYHRQNSTREARSRIFDEQIKKKNDPIKQKHNKAKKQKKTITKSNKKKKKQINLTKNNFHKGNPYTSNNSTHHQKKDRVQKKALSVMSIVVDPKNNNLNEKKKAEINTEDLLRTIDNTLEEDENQNRFKIPKFNEEESIEETSQENSIFKRTTPVLNSTEEEIDLMSGLDFTSENETENGSVIKKTKSNLDHKNKASDIEEHTKKSDSNLVFSPDSDSNSEKISSSKSQTPKAHPKYKSPFRYDPKKHQKVFTKSDHNKRYYSTQIHHHHHQQQQQQQQQVENQKNDRATSFFNSDQQAWEDELDTDEEISFSNDNVERRQPIDYNEFISQEEESEMFGKEDLNENEVLEIFSD</sequence>
<dbReference type="AlphaFoldDB" id="A0AAV7YMS1"/>
<comment type="caution">
    <text evidence="2">The sequence shown here is derived from an EMBL/GenBank/DDBJ whole genome shotgun (WGS) entry which is preliminary data.</text>
</comment>
<reference evidence="2" key="1">
    <citation type="submission" date="2022-08" db="EMBL/GenBank/DDBJ databases">
        <title>Novel sulphate-reducing endosymbionts in the free-living metamonad Anaeramoeba.</title>
        <authorList>
            <person name="Jerlstrom-Hultqvist J."/>
            <person name="Cepicka I."/>
            <person name="Gallot-Lavallee L."/>
            <person name="Salas-Leiva D."/>
            <person name="Curtis B.A."/>
            <person name="Zahonova K."/>
            <person name="Pipaliya S."/>
            <person name="Dacks J."/>
            <person name="Roger A.J."/>
        </authorList>
    </citation>
    <scope>NUCLEOTIDE SEQUENCE</scope>
    <source>
        <strain evidence="2">Busselton2</strain>
    </source>
</reference>
<organism evidence="2 3">
    <name type="scientific">Anaeramoeba flamelloides</name>
    <dbReference type="NCBI Taxonomy" id="1746091"/>
    <lineage>
        <taxon>Eukaryota</taxon>
        <taxon>Metamonada</taxon>
        <taxon>Anaeramoebidae</taxon>
        <taxon>Anaeramoeba</taxon>
    </lineage>
</organism>